<dbReference type="Pfam" id="PF00393">
    <property type="entry name" value="6PGD"/>
    <property type="match status" value="2"/>
</dbReference>
<dbReference type="InterPro" id="IPR008927">
    <property type="entry name" value="6-PGluconate_DH-like_C_sf"/>
</dbReference>
<dbReference type="EC" id="1.1.1.44" evidence="3"/>
<feature type="domain" description="6-phosphogluconate dehydrogenase C-terminal" evidence="7">
    <location>
        <begin position="65"/>
        <end position="300"/>
    </location>
</feature>
<evidence type="ECO:0000256" key="2">
    <source>
        <dbReference type="ARBA" id="ARBA00008419"/>
    </source>
</evidence>
<dbReference type="GO" id="GO:0050661">
    <property type="term" value="F:NADP binding"/>
    <property type="evidence" value="ECO:0000318"/>
    <property type="project" value="GO_Central"/>
</dbReference>
<keyword evidence="6" id="KW-0570">Pentose shunt</keyword>
<name>A0A2K1YTJ3_POPTR</name>
<proteinExistence type="inferred from homology"/>
<dbReference type="InterPro" id="IPR006183">
    <property type="entry name" value="Pgluconate_DH"/>
</dbReference>
<protein>
    <recommendedName>
        <fullName evidence="3">phosphogluconate dehydrogenase (NADP(+)-dependent, decarboxylating)</fullName>
        <ecNumber evidence="3">1.1.1.44</ecNumber>
    </recommendedName>
</protein>
<dbReference type="AlphaFoldDB" id="A0A2K1YTJ3"/>
<keyword evidence="9" id="KW-1185">Reference proteome</keyword>
<evidence type="ECO:0000313" key="9">
    <source>
        <dbReference type="Proteomes" id="UP000006729"/>
    </source>
</evidence>
<sequence length="312" mass="34635">MAELCLLYLGMGVSGGEEGAWHGPSLMPGGSFEASKHTEDILLKVVAQVPDSGPCVTYIGKGGAGSFVKMVLKGIEYGDMQLISEAYDVLKSVGKLTNEELHQVLSEWFKGELLRFLFEITADVFGIRMTREKDIWVLVIGQFSKLLSCQLLLPTIASSSDVRSLIDQVVDTVKLIHNVIQAINASKICSYAQGMNLIRARSSIKGWDLKQGELARIWKGGCIIHDVFLDRIKKAYDRNPDLPNLLVDPGFAKEIIERQSAWRRVVSIAINSGISTTPGMSSSLAYFHAYRSPCCLLIWSELKEIFMERVYI</sequence>
<reference evidence="8 9" key="1">
    <citation type="journal article" date="2006" name="Science">
        <title>The genome of black cottonwood, Populus trichocarpa (Torr. &amp; Gray).</title>
        <authorList>
            <person name="Tuskan G.A."/>
            <person name="Difazio S."/>
            <person name="Jansson S."/>
            <person name="Bohlmann J."/>
            <person name="Grigoriev I."/>
            <person name="Hellsten U."/>
            <person name="Putnam N."/>
            <person name="Ralph S."/>
            <person name="Rombauts S."/>
            <person name="Salamov A."/>
            <person name="Schein J."/>
            <person name="Sterck L."/>
            <person name="Aerts A."/>
            <person name="Bhalerao R.R."/>
            <person name="Bhalerao R.P."/>
            <person name="Blaudez D."/>
            <person name="Boerjan W."/>
            <person name="Brun A."/>
            <person name="Brunner A."/>
            <person name="Busov V."/>
            <person name="Campbell M."/>
            <person name="Carlson J."/>
            <person name="Chalot M."/>
            <person name="Chapman J."/>
            <person name="Chen G.L."/>
            <person name="Cooper D."/>
            <person name="Coutinho P.M."/>
            <person name="Couturier J."/>
            <person name="Covert S."/>
            <person name="Cronk Q."/>
            <person name="Cunningham R."/>
            <person name="Davis J."/>
            <person name="Degroeve S."/>
            <person name="Dejardin A."/>
            <person name="Depamphilis C."/>
            <person name="Detter J."/>
            <person name="Dirks B."/>
            <person name="Dubchak I."/>
            <person name="Duplessis S."/>
            <person name="Ehlting J."/>
            <person name="Ellis B."/>
            <person name="Gendler K."/>
            <person name="Goodstein D."/>
            <person name="Gribskov M."/>
            <person name="Grimwood J."/>
            <person name="Groover A."/>
            <person name="Gunter L."/>
            <person name="Hamberger B."/>
            <person name="Heinze B."/>
            <person name="Helariutta Y."/>
            <person name="Henrissat B."/>
            <person name="Holligan D."/>
            <person name="Holt R."/>
            <person name="Huang W."/>
            <person name="Islam-Faridi N."/>
            <person name="Jones S."/>
            <person name="Jones-Rhoades M."/>
            <person name="Jorgensen R."/>
            <person name="Joshi C."/>
            <person name="Kangasjarvi J."/>
            <person name="Karlsson J."/>
            <person name="Kelleher C."/>
            <person name="Kirkpatrick R."/>
            <person name="Kirst M."/>
            <person name="Kohler A."/>
            <person name="Kalluri U."/>
            <person name="Larimer F."/>
            <person name="Leebens-Mack J."/>
            <person name="Leple J.C."/>
            <person name="Locascio P."/>
            <person name="Lou Y."/>
            <person name="Lucas S."/>
            <person name="Martin F."/>
            <person name="Montanini B."/>
            <person name="Napoli C."/>
            <person name="Nelson D.R."/>
            <person name="Nelson C."/>
            <person name="Nieminen K."/>
            <person name="Nilsson O."/>
            <person name="Pereda V."/>
            <person name="Peter G."/>
            <person name="Philippe R."/>
            <person name="Pilate G."/>
            <person name="Poliakov A."/>
            <person name="Razumovskaya J."/>
            <person name="Richardson P."/>
            <person name="Rinaldi C."/>
            <person name="Ritland K."/>
            <person name="Rouze P."/>
            <person name="Ryaboy D."/>
            <person name="Schmutz J."/>
            <person name="Schrader J."/>
            <person name="Segerman B."/>
            <person name="Shin H."/>
            <person name="Siddiqui A."/>
            <person name="Sterky F."/>
            <person name="Terry A."/>
            <person name="Tsai C.J."/>
            <person name="Uberbacher E."/>
            <person name="Unneberg P."/>
            <person name="Vahala J."/>
            <person name="Wall K."/>
            <person name="Wessler S."/>
            <person name="Yang G."/>
            <person name="Yin T."/>
            <person name="Douglas C."/>
            <person name="Marra M."/>
            <person name="Sandberg G."/>
            <person name="Van de Peer Y."/>
            <person name="Rokhsar D."/>
        </authorList>
    </citation>
    <scope>NUCLEOTIDE SEQUENCE [LARGE SCALE GENOMIC DNA]</scope>
    <source>
        <strain evidence="9">cv. Nisqually</strain>
    </source>
</reference>
<evidence type="ECO:0000256" key="6">
    <source>
        <dbReference type="ARBA" id="ARBA00023126"/>
    </source>
</evidence>
<dbReference type="PRINTS" id="PR00076">
    <property type="entry name" value="6PGDHDRGNASE"/>
</dbReference>
<dbReference type="InterPro" id="IPR013328">
    <property type="entry name" value="6PGD_dom2"/>
</dbReference>
<dbReference type="GO" id="GO:0004616">
    <property type="term" value="F:phosphogluconate dehydrogenase (decarboxylating) activity"/>
    <property type="evidence" value="ECO:0000318"/>
    <property type="project" value="GO_Central"/>
</dbReference>
<dbReference type="PANTHER" id="PTHR11811">
    <property type="entry name" value="6-PHOSPHOGLUCONATE DEHYDROGENASE"/>
    <property type="match status" value="1"/>
</dbReference>
<dbReference type="SMART" id="SM01350">
    <property type="entry name" value="6PGD"/>
    <property type="match status" value="1"/>
</dbReference>
<dbReference type="GO" id="GO:0019521">
    <property type="term" value="P:D-gluconate metabolic process"/>
    <property type="evidence" value="ECO:0007669"/>
    <property type="project" value="UniProtKB-KW"/>
</dbReference>
<dbReference type="InterPro" id="IPR006114">
    <property type="entry name" value="6PGDH_C"/>
</dbReference>
<dbReference type="SUPFAM" id="SSF48179">
    <property type="entry name" value="6-phosphogluconate dehydrogenase C-terminal domain-like"/>
    <property type="match status" value="1"/>
</dbReference>
<comment type="pathway">
    <text evidence="1">Carbohydrate degradation; pentose phosphate pathway; D-ribulose 5-phosphate from D-glucose 6-phosphate (oxidative stage): step 3/3.</text>
</comment>
<dbReference type="Pfam" id="PF03446">
    <property type="entry name" value="NAD_binding_2"/>
    <property type="match status" value="1"/>
</dbReference>
<dbReference type="InParanoid" id="A0A2K1YTJ3"/>
<keyword evidence="4" id="KW-0560">Oxidoreductase</keyword>
<dbReference type="Gene3D" id="1.10.1040.10">
    <property type="entry name" value="N-(1-d-carboxylethyl)-l-norvaline Dehydrogenase, domain 2"/>
    <property type="match status" value="2"/>
</dbReference>
<dbReference type="STRING" id="3694.A0A2K1YTJ3"/>
<evidence type="ECO:0000256" key="5">
    <source>
        <dbReference type="ARBA" id="ARBA00023064"/>
    </source>
</evidence>
<dbReference type="EMBL" id="CM009299">
    <property type="protein sequence ID" value="PNT16349.1"/>
    <property type="molecule type" value="Genomic_DNA"/>
</dbReference>
<dbReference type="InterPro" id="IPR006115">
    <property type="entry name" value="6PGDH_NADP-bd"/>
</dbReference>
<organism evidence="8 9">
    <name type="scientific">Populus trichocarpa</name>
    <name type="common">Western balsam poplar</name>
    <name type="synonym">Populus balsamifera subsp. trichocarpa</name>
    <dbReference type="NCBI Taxonomy" id="3694"/>
    <lineage>
        <taxon>Eukaryota</taxon>
        <taxon>Viridiplantae</taxon>
        <taxon>Streptophyta</taxon>
        <taxon>Embryophyta</taxon>
        <taxon>Tracheophyta</taxon>
        <taxon>Spermatophyta</taxon>
        <taxon>Magnoliopsida</taxon>
        <taxon>eudicotyledons</taxon>
        <taxon>Gunneridae</taxon>
        <taxon>Pentapetalae</taxon>
        <taxon>rosids</taxon>
        <taxon>fabids</taxon>
        <taxon>Malpighiales</taxon>
        <taxon>Salicaceae</taxon>
        <taxon>Saliceae</taxon>
        <taxon>Populus</taxon>
    </lineage>
</organism>
<dbReference type="UniPathway" id="UPA00115">
    <property type="reaction ID" value="UER00410"/>
</dbReference>
<evidence type="ECO:0000313" key="8">
    <source>
        <dbReference type="EMBL" id="PNT16349.1"/>
    </source>
</evidence>
<dbReference type="SUPFAM" id="SSF51735">
    <property type="entry name" value="NAD(P)-binding Rossmann-fold domains"/>
    <property type="match status" value="1"/>
</dbReference>
<dbReference type="GO" id="GO:0005829">
    <property type="term" value="C:cytosol"/>
    <property type="evidence" value="ECO:0000318"/>
    <property type="project" value="GO_Central"/>
</dbReference>
<keyword evidence="5" id="KW-0311">Gluconate utilization</keyword>
<comment type="similarity">
    <text evidence="2">Belongs to the 6-phosphogluconate dehydrogenase family.</text>
</comment>
<gene>
    <name evidence="8" type="ORF">POPTR_010G134900</name>
</gene>
<dbReference type="GO" id="GO:0009051">
    <property type="term" value="P:pentose-phosphate shunt, oxidative branch"/>
    <property type="evidence" value="ECO:0000318"/>
    <property type="project" value="GO_Central"/>
</dbReference>
<dbReference type="Gene3D" id="3.40.50.720">
    <property type="entry name" value="NAD(P)-binding Rossmann-like Domain"/>
    <property type="match status" value="1"/>
</dbReference>
<dbReference type="InterPro" id="IPR036291">
    <property type="entry name" value="NAD(P)-bd_dom_sf"/>
</dbReference>
<dbReference type="Proteomes" id="UP000006729">
    <property type="component" value="Chromosome 10"/>
</dbReference>
<accession>A0A2K1YTJ3</accession>
<evidence type="ECO:0000259" key="7">
    <source>
        <dbReference type="SMART" id="SM01350"/>
    </source>
</evidence>
<evidence type="ECO:0000256" key="3">
    <source>
        <dbReference type="ARBA" id="ARBA00013011"/>
    </source>
</evidence>
<evidence type="ECO:0000256" key="4">
    <source>
        <dbReference type="ARBA" id="ARBA00023002"/>
    </source>
</evidence>
<evidence type="ECO:0000256" key="1">
    <source>
        <dbReference type="ARBA" id="ARBA00004874"/>
    </source>
</evidence>